<name>A0A8J6N391_9DELT</name>
<comment type="function">
    <text evidence="5">One of two assembly initiator proteins, it binds directly to the 5'-end of the 23S rRNA, where it nucleates assembly of the 50S subunit.</text>
</comment>
<dbReference type="InterPro" id="IPR008991">
    <property type="entry name" value="Translation_prot_SH3-like_sf"/>
</dbReference>
<dbReference type="GO" id="GO:1990904">
    <property type="term" value="C:ribonucleoprotein complex"/>
    <property type="evidence" value="ECO:0007669"/>
    <property type="project" value="UniProtKB-KW"/>
</dbReference>
<dbReference type="GO" id="GO:0003735">
    <property type="term" value="F:structural constituent of ribosome"/>
    <property type="evidence" value="ECO:0007669"/>
    <property type="project" value="InterPro"/>
</dbReference>
<evidence type="ECO:0000256" key="2">
    <source>
        <dbReference type="ARBA" id="ARBA00022980"/>
    </source>
</evidence>
<dbReference type="CDD" id="cd06089">
    <property type="entry name" value="KOW_RPL26"/>
    <property type="match status" value="1"/>
</dbReference>
<dbReference type="PANTHER" id="PTHR12903">
    <property type="entry name" value="MITOCHONDRIAL RIBOSOMAL PROTEIN L24"/>
    <property type="match status" value="1"/>
</dbReference>
<dbReference type="Proteomes" id="UP000650524">
    <property type="component" value="Unassembled WGS sequence"/>
</dbReference>
<dbReference type="InterPro" id="IPR003256">
    <property type="entry name" value="Ribosomal_uL24"/>
</dbReference>
<comment type="caution">
    <text evidence="7">The sequence shown here is derived from an EMBL/GenBank/DDBJ whole genome shotgun (WGS) entry which is preliminary data.</text>
</comment>
<dbReference type="InterPro" id="IPR057264">
    <property type="entry name" value="Ribosomal_uL24_C"/>
</dbReference>
<evidence type="ECO:0000256" key="3">
    <source>
        <dbReference type="ARBA" id="ARBA00023274"/>
    </source>
</evidence>
<dbReference type="GO" id="GO:0006412">
    <property type="term" value="P:translation"/>
    <property type="evidence" value="ECO:0007669"/>
    <property type="project" value="UniProtKB-UniRule"/>
</dbReference>
<keyword evidence="2 5" id="KW-0689">Ribosomal protein</keyword>
<comment type="similarity">
    <text evidence="1 5">Belongs to the universal ribosomal protein uL24 family.</text>
</comment>
<sequence>MRKKHPKIKKNDKVIVRVGKEVDKIGTVLKVDSEKGRVIVEKINMIKRHAKASPQTGQGGIIQKEGPLKISNVMIVCDKCNEPTRIGKRLLEDGSKVRICKKCGEPMDR</sequence>
<evidence type="ECO:0000256" key="4">
    <source>
        <dbReference type="ARBA" id="ARBA00035206"/>
    </source>
</evidence>
<gene>
    <name evidence="5" type="primary">rplX</name>
    <name evidence="7" type="ORF">H8E19_15220</name>
</gene>
<dbReference type="EMBL" id="JACNJD010000309">
    <property type="protein sequence ID" value="MBC8178754.1"/>
    <property type="molecule type" value="Genomic_DNA"/>
</dbReference>
<comment type="subunit">
    <text evidence="5">Part of the 50S ribosomal subunit.</text>
</comment>
<evidence type="ECO:0000256" key="5">
    <source>
        <dbReference type="HAMAP-Rule" id="MF_01326"/>
    </source>
</evidence>
<proteinExistence type="inferred from homology"/>
<dbReference type="GO" id="GO:0019843">
    <property type="term" value="F:rRNA binding"/>
    <property type="evidence" value="ECO:0007669"/>
    <property type="project" value="UniProtKB-UniRule"/>
</dbReference>
<evidence type="ECO:0000259" key="6">
    <source>
        <dbReference type="Pfam" id="PF17136"/>
    </source>
</evidence>
<dbReference type="HAMAP" id="MF_01326_B">
    <property type="entry name" value="Ribosomal_uL24_B"/>
    <property type="match status" value="1"/>
</dbReference>
<dbReference type="InterPro" id="IPR014722">
    <property type="entry name" value="Rib_uL2_dom2"/>
</dbReference>
<protein>
    <recommendedName>
        <fullName evidence="4 5">Large ribosomal subunit protein uL24</fullName>
    </recommendedName>
</protein>
<dbReference type="GO" id="GO:0005840">
    <property type="term" value="C:ribosome"/>
    <property type="evidence" value="ECO:0007669"/>
    <property type="project" value="UniProtKB-KW"/>
</dbReference>
<dbReference type="AlphaFoldDB" id="A0A8J6N391"/>
<evidence type="ECO:0000313" key="8">
    <source>
        <dbReference type="Proteomes" id="UP000650524"/>
    </source>
</evidence>
<keyword evidence="3 5" id="KW-0687">Ribonucleoprotein</keyword>
<organism evidence="7 8">
    <name type="scientific">Candidatus Desulfacyla euxinica</name>
    <dbReference type="NCBI Taxonomy" id="2841693"/>
    <lineage>
        <taxon>Bacteria</taxon>
        <taxon>Deltaproteobacteria</taxon>
        <taxon>Candidatus Desulfacyla</taxon>
    </lineage>
</organism>
<keyword evidence="5" id="KW-0699">rRNA-binding</keyword>
<comment type="function">
    <text evidence="5">One of the proteins that surrounds the polypeptide exit tunnel on the outside of the subunit.</text>
</comment>
<dbReference type="NCBIfam" id="TIGR01079">
    <property type="entry name" value="rplX_bact"/>
    <property type="match status" value="1"/>
</dbReference>
<dbReference type="SUPFAM" id="SSF50104">
    <property type="entry name" value="Translation proteins SH3-like domain"/>
    <property type="match status" value="1"/>
</dbReference>
<evidence type="ECO:0000313" key="7">
    <source>
        <dbReference type="EMBL" id="MBC8178754.1"/>
    </source>
</evidence>
<evidence type="ECO:0000256" key="1">
    <source>
        <dbReference type="ARBA" id="ARBA00010618"/>
    </source>
</evidence>
<dbReference type="Gene3D" id="2.30.30.30">
    <property type="match status" value="1"/>
</dbReference>
<accession>A0A8J6N391</accession>
<dbReference type="Pfam" id="PF17136">
    <property type="entry name" value="ribosomal_L24"/>
    <property type="match status" value="1"/>
</dbReference>
<reference evidence="7 8" key="1">
    <citation type="submission" date="2020-08" db="EMBL/GenBank/DDBJ databases">
        <title>Bridging the membrane lipid divide: bacteria of the FCB group superphylum have the potential to synthesize archaeal ether lipids.</title>
        <authorList>
            <person name="Villanueva L."/>
            <person name="Von Meijenfeldt F.A.B."/>
            <person name="Westbye A.B."/>
            <person name="Yadav S."/>
            <person name="Hopmans E.C."/>
            <person name="Dutilh B.E."/>
            <person name="Sinninghe Damste J.S."/>
        </authorList>
    </citation>
    <scope>NUCLEOTIDE SEQUENCE [LARGE SCALE GENOMIC DNA]</scope>
    <source>
        <strain evidence="7">NIOZ-UU27</strain>
    </source>
</reference>
<dbReference type="InterPro" id="IPR041988">
    <property type="entry name" value="Ribosomal_uL24_KOW"/>
</dbReference>
<keyword evidence="5" id="KW-0694">RNA-binding</keyword>
<feature type="domain" description="Large ribosomal subunit protein uL24 C-terminal" evidence="6">
    <location>
        <begin position="43"/>
        <end position="105"/>
    </location>
</feature>